<evidence type="ECO:0000313" key="2">
    <source>
        <dbReference type="Proteomes" id="UP000001739"/>
    </source>
</evidence>
<dbReference type="InterPro" id="IPR011465">
    <property type="entry name" value="DUF1571"/>
</dbReference>
<dbReference type="Pfam" id="PF07608">
    <property type="entry name" value="DUF1571"/>
    <property type="match status" value="1"/>
</dbReference>
<reference evidence="1 2" key="1">
    <citation type="journal article" date="2011" name="J. Bacteriol.">
        <title>Complete genome sequence of the plant growth-promoting endophyte Burkholderia phytofirmans strain PsJN.</title>
        <authorList>
            <person name="Weilharter A."/>
            <person name="Mitter B."/>
            <person name="Shin M.V."/>
            <person name="Chain P.S."/>
            <person name="Nowak J."/>
            <person name="Sessitsch A."/>
        </authorList>
    </citation>
    <scope>NUCLEOTIDE SEQUENCE [LARGE SCALE GENOMIC DNA]</scope>
    <source>
        <strain evidence="2">DSM 17436 / LMG 22146 / PsJN</strain>
    </source>
</reference>
<proteinExistence type="predicted"/>
<dbReference type="HOGENOM" id="CLU_070267_0_0_4"/>
<organism evidence="1 2">
    <name type="scientific">Paraburkholderia phytofirmans (strain DSM 17436 / LMG 22146 / PsJN)</name>
    <name type="common">Burkholderia phytofirmans</name>
    <dbReference type="NCBI Taxonomy" id="398527"/>
    <lineage>
        <taxon>Bacteria</taxon>
        <taxon>Pseudomonadati</taxon>
        <taxon>Pseudomonadota</taxon>
        <taxon>Betaproteobacteria</taxon>
        <taxon>Burkholderiales</taxon>
        <taxon>Burkholderiaceae</taxon>
        <taxon>Paraburkholderia</taxon>
    </lineage>
</organism>
<name>B2T3C0_PARPJ</name>
<dbReference type="RefSeq" id="WP_012432691.1">
    <property type="nucleotide sequence ID" value="NC_010681.1"/>
</dbReference>
<dbReference type="eggNOG" id="ENOG502Z84D">
    <property type="taxonomic scope" value="Bacteria"/>
</dbReference>
<protein>
    <submittedName>
        <fullName evidence="1">Putative signal peptide transmembrane protein</fullName>
    </submittedName>
</protein>
<dbReference type="STRING" id="398527.Bphyt_1671"/>
<dbReference type="Proteomes" id="UP000001739">
    <property type="component" value="Chromosome 1"/>
</dbReference>
<evidence type="ECO:0000313" key="1">
    <source>
        <dbReference type="EMBL" id="ACD16081.1"/>
    </source>
</evidence>
<gene>
    <name evidence="1" type="ordered locus">Bphyt_1671</name>
</gene>
<sequence precursor="true">MKHRLSARSRRTPVFMRLSGLPPRHAGLRTGLLGLLGFVSKAFACLRDACHEPVHEPFAAPLRNGQTRKLLSTLLIAGAAALSTSVAFAQNDDTPPALDSASAVKAPSTPSSQVGKLTLDQQVKWLRAAQQSGAMEKLNDAQLVALFQSLDPLALPRYIKEGPNGYPSYEFTMARSERIHGQWPDKPDHMLVRVAHDPLRIYAKWLPDGARAGQEIIYDESKRTDEMYGHLGGIMNVMPVWTSLTGALARAQSNHQVRDLGTEYIANQYLSEGKKYIEAGLPRSTQVEVKTIDGVRVVAFTFETPTGQPQFYAKKETLGLDLRHPYFRTVESYDNDGKIFEKIVFETITPKTFDDSTFDPKNKAYKF</sequence>
<dbReference type="EMBL" id="CP001052">
    <property type="protein sequence ID" value="ACD16081.1"/>
    <property type="molecule type" value="Genomic_DNA"/>
</dbReference>
<dbReference type="KEGG" id="bpy:Bphyt_1671"/>
<keyword evidence="1" id="KW-0812">Transmembrane</keyword>
<keyword evidence="1" id="KW-0472">Membrane</keyword>
<dbReference type="AlphaFoldDB" id="B2T3C0"/>
<accession>B2T3C0</accession>